<dbReference type="InterPro" id="IPR021861">
    <property type="entry name" value="THO_THOC1"/>
</dbReference>
<dbReference type="AlphaFoldDB" id="C4R4I3"/>
<dbReference type="OMA" id="DNTEIRW"/>
<feature type="compositionally biased region" description="Basic and acidic residues" evidence="1">
    <location>
        <begin position="652"/>
        <end position="674"/>
    </location>
</feature>
<feature type="compositionally biased region" description="Polar residues" evidence="1">
    <location>
        <begin position="720"/>
        <end position="731"/>
    </location>
</feature>
<dbReference type="Proteomes" id="UP000000314">
    <property type="component" value="Chromosome 3"/>
</dbReference>
<dbReference type="Pfam" id="PF11957">
    <property type="entry name" value="efThoc1"/>
    <property type="match status" value="1"/>
</dbReference>
<evidence type="ECO:0000256" key="1">
    <source>
        <dbReference type="SAM" id="MobiDB-lite"/>
    </source>
</evidence>
<reference evidence="2 3" key="1">
    <citation type="journal article" date="2009" name="Nat. Biotechnol.">
        <title>Genome sequence of the recombinant protein production host Pichia pastoris.</title>
        <authorList>
            <person name="De Schutter K."/>
            <person name="Lin Y.C."/>
            <person name="Tiels P."/>
            <person name="Van Hecke A."/>
            <person name="Glinka S."/>
            <person name="Weber-Lehmann J."/>
            <person name="Rouze P."/>
            <person name="Van de Peer Y."/>
            <person name="Callewaert N."/>
        </authorList>
    </citation>
    <scope>NUCLEOTIDE SEQUENCE [LARGE SCALE GENOMIC DNA]</scope>
    <source>
        <strain evidence="3">GS115 / ATCC 20864</strain>
    </source>
</reference>
<dbReference type="EMBL" id="FN392321">
    <property type="protein sequence ID" value="CAY70469.1"/>
    <property type="molecule type" value="Genomic_DNA"/>
</dbReference>
<protein>
    <submittedName>
        <fullName evidence="2">Uncharacterized protein</fullName>
    </submittedName>
</protein>
<feature type="region of interest" description="Disordered" evidence="1">
    <location>
        <begin position="619"/>
        <end position="758"/>
    </location>
</feature>
<accession>C4R4I3</accession>
<dbReference type="HOGENOM" id="CLU_367648_0_0_1"/>
<feature type="compositionally biased region" description="Polar residues" evidence="1">
    <location>
        <begin position="688"/>
        <end position="700"/>
    </location>
</feature>
<dbReference type="InParanoid" id="C4R4I3"/>
<sequence length="758" mass="87733">MLSGYDEYSSSIIPALETDLVVLRERFSSDQIFSSSINNHPDLTAIYTKHFEDKFTEEDQTSTISFKSAVIENVVLNVLFNVIEKNESTEVLVTEILILLDLAIHGYNKQVYKSLPLIIVLQAFAKLDIDIICDKLGPILLGPHSNERKRILQQNGSLIGKKSPGLVLLSYSQKILNRLFKHIESHELFGGYFRTFIRTSFALDDSLLPTRKWETNVNTKTFLTGLQKQLRQTRGVSSAENKLNRKMQEDFKRFVDLMIFLNDPVPLIEADKRGRTFRHLSDMENSLNFVFEFLKTLIDMDKKQKHGIRLQNQSFFLPETQRSDREIAQVVEHYTRKLLQLEIPVTAELFQKQLNDYTFRQLILLQVVVGATYILSLKKKEVDDRIARLRKATKDPKLAQQLHNKMPAVIYDRDLSDACSNLRNTILKHYKEFDSNFYETLQSIAASEESWIDWKLLQYSLAIIETGKFDSHVTLFNEQLPSLYEYAPQYSHKLGTPQLSRIWKIETSLPHLKNHSFDKEEFVEDIRMELYPLDSQLQQPDLDSKHKEEIQGQKDYLNWKSMRFLRSNNEWLKLKQTNEKVGLEGMFDDGLLMDEDFEEEIPSEVKEMMEKIQQEENEKIEKQKKEEADELEQEQTKNEADKLETQESQVAPEEKRDEETTNDAAEKGLPEKLEPSQIDESPVENKSPAIQSPRTASPASETPKLSYEDTKLQSDDESSTKQPSSTSQADLSNDLEGVQKKRKLSTDSELPTAKKLKP</sequence>
<proteinExistence type="predicted"/>
<name>C4R4I3_KOMPG</name>
<gene>
    <name evidence="2" type="ordered locus">PAS_chr3_0420</name>
</gene>
<dbReference type="RefSeq" id="XP_002492648.1">
    <property type="nucleotide sequence ID" value="XM_002492603.1"/>
</dbReference>
<evidence type="ECO:0000313" key="3">
    <source>
        <dbReference type="Proteomes" id="UP000000314"/>
    </source>
</evidence>
<evidence type="ECO:0000313" key="2">
    <source>
        <dbReference type="EMBL" id="CAY70469.1"/>
    </source>
</evidence>
<dbReference type="KEGG" id="ppa:PAS_chr3_0420"/>
<keyword evidence="3" id="KW-1185">Reference proteome</keyword>
<dbReference type="eggNOG" id="ENOG502SSYM">
    <property type="taxonomic scope" value="Eukaryota"/>
</dbReference>
<feature type="compositionally biased region" description="Basic and acidic residues" evidence="1">
    <location>
        <begin position="634"/>
        <end position="645"/>
    </location>
</feature>
<organism evidence="2 3">
    <name type="scientific">Komagataella phaffii (strain GS115 / ATCC 20864)</name>
    <name type="common">Yeast</name>
    <name type="synonym">Pichia pastoris</name>
    <dbReference type="NCBI Taxonomy" id="644223"/>
    <lineage>
        <taxon>Eukaryota</taxon>
        <taxon>Fungi</taxon>
        <taxon>Dikarya</taxon>
        <taxon>Ascomycota</taxon>
        <taxon>Saccharomycotina</taxon>
        <taxon>Pichiomycetes</taxon>
        <taxon>Pichiales</taxon>
        <taxon>Pichiaceae</taxon>
        <taxon>Komagataella</taxon>
    </lineage>
</organism>
<dbReference type="OrthoDB" id="10257415at2759"/>
<dbReference type="GeneID" id="8199552"/>
<dbReference type="STRING" id="644223.C4R4I3"/>